<comment type="caution">
    <text evidence="1">The sequence shown here is derived from an EMBL/GenBank/DDBJ whole genome shotgun (WGS) entry which is preliminary data.</text>
</comment>
<keyword evidence="2" id="KW-1185">Reference proteome</keyword>
<proteinExistence type="predicted"/>
<organism evidence="1 2">
    <name type="scientific">Fusarium decemcellulare</name>
    <dbReference type="NCBI Taxonomy" id="57161"/>
    <lineage>
        <taxon>Eukaryota</taxon>
        <taxon>Fungi</taxon>
        <taxon>Dikarya</taxon>
        <taxon>Ascomycota</taxon>
        <taxon>Pezizomycotina</taxon>
        <taxon>Sordariomycetes</taxon>
        <taxon>Hypocreomycetidae</taxon>
        <taxon>Hypocreales</taxon>
        <taxon>Nectriaceae</taxon>
        <taxon>Fusarium</taxon>
        <taxon>Fusarium decemcellulare species complex</taxon>
    </lineage>
</organism>
<name>A0ACC1SPD6_9HYPO</name>
<dbReference type="EMBL" id="JANRMS010000230">
    <property type="protein sequence ID" value="KAJ3543749.1"/>
    <property type="molecule type" value="Genomic_DNA"/>
</dbReference>
<protein>
    <submittedName>
        <fullName evidence="1">Uncharacterized protein</fullName>
    </submittedName>
</protein>
<evidence type="ECO:0000313" key="2">
    <source>
        <dbReference type="Proteomes" id="UP001148629"/>
    </source>
</evidence>
<reference evidence="1" key="1">
    <citation type="submission" date="2022-08" db="EMBL/GenBank/DDBJ databases">
        <title>Genome Sequence of Fusarium decemcellulare.</title>
        <authorList>
            <person name="Buettner E."/>
        </authorList>
    </citation>
    <scope>NUCLEOTIDE SEQUENCE</scope>
    <source>
        <strain evidence="1">Babe19</strain>
    </source>
</reference>
<sequence>MTDTGAPPKYHYEPSLAAAILFAVLFGLSGLTHAYQLAKGRTWYFLAFFIGILFEVVGHAARAYNANESPNWSDIPFIMQTLLLLLAPALFAASIYMILGRLIRTLDAEHYSIIRTRWLTKLFVLGDVLSFAVQGIGGGIMAGADDKDAVDLGQNVVLVGLGIQIFFFAGFVLVISIFHRRIWRKPTKSSQETTLPWNQYILVLYLTSVLIMIRSIFRVAEFAAGQTSVLQTSEAYLYCLDTMLMFFCCVIFNVRHPGRVVQNPGYNSVDALELESGRVHTSEGEALGGTQEPSSLSRSAHLASDLEPTGKLVIEDRVVNFTQSPQWAALHEELRVMREMVTVDNPSSPALLSYDDGLIKDGPWMIHNIDWHPSASQGFQLWQIFLDRVHPVTKIIHAPSIQHFAAQAASDSNGIQNNLSLQGHSDVHSTWIFSGTCVRIAQKMGLHRDGEAFGLPPFETELRRRLWWQIYMLDAKSAVQSGLGPSLMPRAGDCKKPTNLNDADFHPEATQYFQDRDGPTEMVICFLLYRMGDFLSERRHLESSVIQHEMEAVGYDPSPGPSHTMLGKLAQEVEEGLQYIIDRFGDPSAGPVYGLAIQIKGHIVSRIRAMLSEPSEQHAEEPQSFDPITKLFRLAVSAVKRSVDDYKSVTDTRFLWFMKTHFQFDLFAFMVAQLSHQPPEDMVDQAWEQIPAVYFYHEELLEEQERSNMELAAVIMAAWETRRQALCTRLGYDIDVPDYVEKLSRMVTRGTAMRSLSSINLFDMNPVDPDTLPDIWDDLAREYMT</sequence>
<dbReference type="Proteomes" id="UP001148629">
    <property type="component" value="Unassembled WGS sequence"/>
</dbReference>
<evidence type="ECO:0000313" key="1">
    <source>
        <dbReference type="EMBL" id="KAJ3543749.1"/>
    </source>
</evidence>
<accession>A0ACC1SPD6</accession>
<gene>
    <name evidence="1" type="ORF">NM208_g3411</name>
</gene>